<proteinExistence type="predicted"/>
<sequence length="2258" mass="254227">MSQSRNLQNQMLPRRNTEPLGGADSSSLSLGLRESSMVADRRSTISIYILCRVLIEVIGQTTLECVTEDMADKLEDIIFNQLRSADPDTLVSSPLRMANWTLFGQLLGVMSSIDFERVTDRFFADLEKIANSATKDTEARVELIVKGMSYIKLKESADFMVSMANFFVKAHGFRAKRAYCEIFSKLLLPIASTAKTELNHPTWQEFVNLLHPKVNEMMTKPRHWHTAFPLMGTLLCVSPNDYFANFWMHLVESNLPRLRDKDRSMRVPIVQTLARLTWTYLFRCSESMNHTTKKLERIIQILLTRDKKEKSLVTAEQQVVEPCIQLIRFIGFKYQDLCFRTVVFPLLNVELLSGTNMLKLDQLSPEGMVVGIRAFLAIMADLEKGESGLPPFPETFASSPPEKIPPTSTWLAKIEAEKKDGVKVKVDRRSQAVAVEKLGTTAKEYYDRFCEMLGRIIVLCDTNFGGQAVLDERFSGVPRTPQENKFSFGIRDDAKADSAEQKQSFYELLHVAIQALPRCLPPNIPFYKVVTLLCSGTAHIDQNVAIASANALKSIARQYNSQQVIIGFARFIFAFDERYSTTSDGGMLGSGHIESTLKLYIELLRIWLETIKQKVKGTRDAAASAADSSSVLDDRGLGNRSEELEYSNVQAHVDEIESNGLFFLCSQSRVVRRFAIMVLRIITEFDVVLSEPADIGGKSAAHSRKPSHISMTLAYPRVIHILESDSLNVMNLNDENLPVAERSRLQRELKDSKSKDALVQMAISDNQYDSSLWFRVFPSLIRVCVERCPTTVALCRDLVCGRLVQMHQSICAIAQTSRAPNAGFDMLPKQIVRALPQTSPEVMIEQWKLYLILACSTLTSTDGEKTAPRPRPQTPQHARKPSKNQTPLAPYHLDRITSARSVFQMVIPLLSLDNQTIREAVVAGLGNININLYKTLIESLQPTVQRWSPEDPAMRGKRDSPRRNRMQDRLRAEVTHVFQLTSHFLQKEEVYKDDWILRHMVAFIKDMKAFLEDSDVQTDWEHQKLRRYFCGLTEELFEGIKKTDKPIQWLPFQGRLSIFILMQDWCGHGANWQVVKDREDKMRRSVMETQRDPTDQGTLGAAMEIEKRNLKIAALSTMASLCAGPVLSDVTPNAMMSFNVDGLFRWIESIFATPSDRTHRIGRRALKNILLYNQQTSLLNDAIRLCYVHDSSAKATQSYFAVISEVLREVPNYMDGVWKIMALTLFKLGDENAEVRLQAAKLLRVTEERGWGISRVQDFEVSISDKTVAVYKRAQFHLSKGLSVDHPEQAMFIFSELTMFFNLTEGKAQRDILHALLPWIQTIDLALEPNGDLFPSSYMVLANLYEITVKFSSKIHSEIQAVWQSLATAPFLGNVQVILDFIFNQSLERREQNFVEFGKQVIVFLSETMAGAKLVEALIGYLQPRLMIINVREPTPPPDASQFPYVADLVKCVPNSGKPTGFSLGHLAMIMMVDLLVGPVPEMADKLTLLLQVVFVLWDHYVPLVQEQAKEMLIHLIHELVIPMLNAEEDTPTRLATLEFIETVRQRDSKTFWPYDEISSTEENGLRVPKSMSHMITCVLEMFSAVSPGLKPAWGKVALSWATTCPVRHLACRSFQVFRCLLTTLDHGMLSDMLARLSNTIADDVTDIRLFAMEILITLNAIIAEMDEDYLLQYPQLFWVTVACLNTVHEGEFMEVLSLLEMLLDKIDLADPEKVSYLMEAFPPKWFGKFEGLQSLIDKGLRSSVSFQRTLAVFDKLNMIPTNELVGGDSRLLFAILANLPRFSQAVEGGSPSDDVLLCAERLRVLADAQEHKSLTRVMGLYTGQRFRSKKDFISQTVNALKETFFPTYEAQALIFLVGLLSNKLKWVKLKTMELLTIMLPSIDMRKPAFAGVGADLISPLLRLLQTDFVEQALEVLDKMITISGGPMDRHVMRMSMGNRTIRKEYEKTQTLFGIPDESGWAIPMPAINAAMTRDNVHAVFYTCSQAAAAEEEVPTTQDVEFHMEDYSYTSIQDRTATMLSEDGRGEGGFSDTVLRLGDLDAFFGGEEGMPHHNQTPSHADTEFIENGETAPQVYDNRVYAILNRSLARTPSVTSFQTSFADSLSTPLVSRDQQPGIMTPTAFTAPPVPGVRSGYALRSVSSPQLHMMGRTGEESLSEAEEEYDHLNGSDLDPSDPAINQVSREGTPDSAFLLDNLLDRLGDGGRAGMRRMFKGGSKDKSEGSSARAPSRGPTSRTPKSPKNIKRGEYRDRGGVHNGF</sequence>
<feature type="domain" description="Cell morphogenesis protein N-terminal" evidence="2">
    <location>
        <begin position="40"/>
        <end position="608"/>
    </location>
</feature>
<reference evidence="5 6" key="1">
    <citation type="submission" date="2024-02" db="EMBL/GenBank/DDBJ databases">
        <title>Discinaceae phylogenomics.</title>
        <authorList>
            <person name="Dirks A.C."/>
            <person name="James T.Y."/>
        </authorList>
    </citation>
    <scope>NUCLEOTIDE SEQUENCE [LARGE SCALE GENOMIC DNA]</scope>
    <source>
        <strain evidence="5 6">ACD0624</strain>
    </source>
</reference>
<keyword evidence="6" id="KW-1185">Reference proteome</keyword>
<dbReference type="InterPro" id="IPR016024">
    <property type="entry name" value="ARM-type_fold"/>
</dbReference>
<dbReference type="PANTHER" id="PTHR12295">
    <property type="entry name" value="FURRY-RELATED"/>
    <property type="match status" value="1"/>
</dbReference>
<accession>A0ABR3GBI5</accession>
<feature type="region of interest" description="Disordered" evidence="1">
    <location>
        <begin position="2204"/>
        <end position="2258"/>
    </location>
</feature>
<dbReference type="PANTHER" id="PTHR12295:SF30">
    <property type="entry name" value="PROTEIN FURRY"/>
    <property type="match status" value="1"/>
</dbReference>
<dbReference type="InterPro" id="IPR025614">
    <property type="entry name" value="Cell_morpho_N"/>
</dbReference>
<dbReference type="EMBL" id="JBBBZM010000130">
    <property type="protein sequence ID" value="KAL0633300.1"/>
    <property type="molecule type" value="Genomic_DNA"/>
</dbReference>
<protein>
    <submittedName>
        <fullName evidence="5">Cell morphogenesis protein PAG1</fullName>
    </submittedName>
</protein>
<feature type="domain" description="Cell morphogenesis central region" evidence="4">
    <location>
        <begin position="1162"/>
        <end position="1392"/>
    </location>
</feature>
<dbReference type="InterPro" id="IPR025481">
    <property type="entry name" value="Cell_Morphogen_C"/>
</dbReference>
<feature type="compositionally biased region" description="Polar residues" evidence="1">
    <location>
        <begin position="1"/>
        <end position="11"/>
    </location>
</feature>
<evidence type="ECO:0000259" key="3">
    <source>
        <dbReference type="Pfam" id="PF14225"/>
    </source>
</evidence>
<feature type="region of interest" description="Disordered" evidence="1">
    <location>
        <begin position="861"/>
        <end position="888"/>
    </location>
</feature>
<gene>
    <name evidence="5" type="primary">TAO3</name>
    <name evidence="5" type="ORF">Q9L58_007805</name>
</gene>
<dbReference type="InterPro" id="IPR029473">
    <property type="entry name" value="MOR2-PAG1_mid"/>
</dbReference>
<evidence type="ECO:0000259" key="2">
    <source>
        <dbReference type="Pfam" id="PF14222"/>
    </source>
</evidence>
<evidence type="ECO:0000256" key="1">
    <source>
        <dbReference type="SAM" id="MobiDB-lite"/>
    </source>
</evidence>
<evidence type="ECO:0000313" key="5">
    <source>
        <dbReference type="EMBL" id="KAL0633300.1"/>
    </source>
</evidence>
<evidence type="ECO:0000259" key="4">
    <source>
        <dbReference type="Pfam" id="PF14228"/>
    </source>
</evidence>
<feature type="domain" description="Cell morphogenesis central region" evidence="4">
    <location>
        <begin position="1466"/>
        <end position="1630"/>
    </location>
</feature>
<comment type="caution">
    <text evidence="5">The sequence shown here is derived from an EMBL/GenBank/DDBJ whole genome shotgun (WGS) entry which is preliminary data.</text>
</comment>
<dbReference type="SUPFAM" id="SSF48371">
    <property type="entry name" value="ARM repeat"/>
    <property type="match status" value="2"/>
</dbReference>
<feature type="compositionally biased region" description="Basic and acidic residues" evidence="1">
    <location>
        <begin position="2244"/>
        <end position="2258"/>
    </location>
</feature>
<feature type="domain" description="Cell morphogenesis protein C-terminal" evidence="3">
    <location>
        <begin position="1675"/>
        <end position="1925"/>
    </location>
</feature>
<organism evidence="5 6">
    <name type="scientific">Discina gigas</name>
    <dbReference type="NCBI Taxonomy" id="1032678"/>
    <lineage>
        <taxon>Eukaryota</taxon>
        <taxon>Fungi</taxon>
        <taxon>Dikarya</taxon>
        <taxon>Ascomycota</taxon>
        <taxon>Pezizomycotina</taxon>
        <taxon>Pezizomycetes</taxon>
        <taxon>Pezizales</taxon>
        <taxon>Discinaceae</taxon>
        <taxon>Discina</taxon>
    </lineage>
</organism>
<feature type="region of interest" description="Disordered" evidence="1">
    <location>
        <begin position="2142"/>
        <end position="2186"/>
    </location>
</feature>
<name>A0ABR3GBI5_9PEZI</name>
<feature type="domain" description="Cell morphogenesis central region" evidence="4">
    <location>
        <begin position="895"/>
        <end position="1158"/>
    </location>
</feature>
<evidence type="ECO:0000313" key="6">
    <source>
        <dbReference type="Proteomes" id="UP001447188"/>
    </source>
</evidence>
<dbReference type="InterPro" id="IPR039867">
    <property type="entry name" value="Furry/Tao3/Mor2"/>
</dbReference>
<dbReference type="Pfam" id="PF14225">
    <property type="entry name" value="MOR2-PAG1_C"/>
    <property type="match status" value="1"/>
</dbReference>
<dbReference type="Proteomes" id="UP001447188">
    <property type="component" value="Unassembled WGS sequence"/>
</dbReference>
<feature type="region of interest" description="Disordered" evidence="1">
    <location>
        <begin position="1"/>
        <end position="28"/>
    </location>
</feature>
<dbReference type="Pfam" id="PF14222">
    <property type="entry name" value="MOR2-PAG1_N"/>
    <property type="match status" value="1"/>
</dbReference>
<dbReference type="Pfam" id="PF14228">
    <property type="entry name" value="MOR2-PAG1_mid"/>
    <property type="match status" value="3"/>
</dbReference>